<name>A0A250IFR7_9BACT</name>
<evidence type="ECO:0000313" key="4">
    <source>
        <dbReference type="Proteomes" id="UP000217289"/>
    </source>
</evidence>
<protein>
    <submittedName>
        <fullName evidence="3">Pilus assembly protein CpaB</fullName>
    </submittedName>
</protein>
<dbReference type="EMBL" id="CP022163">
    <property type="protein sequence ID" value="ATB30060.1"/>
    <property type="molecule type" value="Genomic_DNA"/>
</dbReference>
<feature type="transmembrane region" description="Helical" evidence="1">
    <location>
        <begin position="12"/>
        <end position="36"/>
    </location>
</feature>
<dbReference type="OrthoDB" id="163768at2"/>
<keyword evidence="4" id="KW-1185">Reference proteome</keyword>
<dbReference type="Pfam" id="PF08666">
    <property type="entry name" value="SAF"/>
    <property type="match status" value="1"/>
</dbReference>
<evidence type="ECO:0000256" key="1">
    <source>
        <dbReference type="SAM" id="Phobius"/>
    </source>
</evidence>
<dbReference type="KEGG" id="mbd:MEBOL_003515"/>
<reference evidence="3 4" key="1">
    <citation type="submission" date="2017-06" db="EMBL/GenBank/DDBJ databases">
        <authorList>
            <person name="Kim H.J."/>
            <person name="Triplett B.A."/>
        </authorList>
    </citation>
    <scope>NUCLEOTIDE SEQUENCE [LARGE SCALE GENOMIC DNA]</scope>
    <source>
        <strain evidence="3 4">DSM 14713</strain>
    </source>
</reference>
<evidence type="ECO:0000313" key="3">
    <source>
        <dbReference type="EMBL" id="ATB30060.1"/>
    </source>
</evidence>
<keyword evidence="1" id="KW-1133">Transmembrane helix</keyword>
<dbReference type="Proteomes" id="UP000217289">
    <property type="component" value="Chromosome"/>
</dbReference>
<keyword evidence="1" id="KW-0472">Membrane</keyword>
<dbReference type="RefSeq" id="WP_095978551.1">
    <property type="nucleotide sequence ID" value="NZ_CP022163.1"/>
</dbReference>
<keyword evidence="1" id="KW-0812">Transmembrane</keyword>
<evidence type="ECO:0000259" key="2">
    <source>
        <dbReference type="Pfam" id="PF08666"/>
    </source>
</evidence>
<sequence length="139" mass="15444">MVENTKSRGRPGFFLGLGLGVVLTFLVAFMLAFFWVKQKEHQVRRGWNLVPVVSLAEDVPAGTVLTYDHISQRSFPEQFVTASVIKPADAATAVGKRLIAPMRRGEMLLHTSLWQGTEQDLTACRERNVAPEKDPAPQP</sequence>
<accession>A0A250IFR7</accession>
<proteinExistence type="predicted"/>
<dbReference type="InterPro" id="IPR013974">
    <property type="entry name" value="SAF"/>
</dbReference>
<gene>
    <name evidence="3" type="ORF">MEBOL_003515</name>
</gene>
<organism evidence="3 4">
    <name type="scientific">Melittangium boletus DSM 14713</name>
    <dbReference type="NCBI Taxonomy" id="1294270"/>
    <lineage>
        <taxon>Bacteria</taxon>
        <taxon>Pseudomonadati</taxon>
        <taxon>Myxococcota</taxon>
        <taxon>Myxococcia</taxon>
        <taxon>Myxococcales</taxon>
        <taxon>Cystobacterineae</taxon>
        <taxon>Archangiaceae</taxon>
        <taxon>Melittangium</taxon>
    </lineage>
</organism>
<feature type="domain" description="SAF" evidence="2">
    <location>
        <begin position="51"/>
        <end position="109"/>
    </location>
</feature>
<dbReference type="AlphaFoldDB" id="A0A250IFR7"/>
<dbReference type="CDD" id="cd11614">
    <property type="entry name" value="SAF_CpaB_FlgA_like"/>
    <property type="match status" value="1"/>
</dbReference>